<keyword evidence="1" id="KW-0812">Transmembrane</keyword>
<gene>
    <name evidence="2" type="primary">TBLA0D04290</name>
    <name evidence="2" type="ORF">TBLA_0D04290</name>
</gene>
<feature type="transmembrane region" description="Helical" evidence="1">
    <location>
        <begin position="578"/>
        <end position="598"/>
    </location>
</feature>
<accession>I2H3H3</accession>
<keyword evidence="1" id="KW-0472">Membrane</keyword>
<feature type="transmembrane region" description="Helical" evidence="1">
    <location>
        <begin position="295"/>
        <end position="317"/>
    </location>
</feature>
<evidence type="ECO:0000256" key="1">
    <source>
        <dbReference type="SAM" id="Phobius"/>
    </source>
</evidence>
<dbReference type="HOGENOM" id="CLU_453548_0_0_1"/>
<dbReference type="FunCoup" id="I2H3H3">
    <property type="interactions" value="98"/>
</dbReference>
<name>I2H3H3_HENB6</name>
<keyword evidence="1" id="KW-1133">Transmembrane helix</keyword>
<feature type="transmembrane region" description="Helical" evidence="1">
    <location>
        <begin position="21"/>
        <end position="40"/>
    </location>
</feature>
<evidence type="ECO:0000313" key="3">
    <source>
        <dbReference type="Proteomes" id="UP000002866"/>
    </source>
</evidence>
<evidence type="ECO:0000313" key="2">
    <source>
        <dbReference type="EMBL" id="CCH60925.1"/>
    </source>
</evidence>
<dbReference type="Proteomes" id="UP000002866">
    <property type="component" value="Chromosome 4"/>
</dbReference>
<dbReference type="EMBL" id="HE806319">
    <property type="protein sequence ID" value="CCH60925.1"/>
    <property type="molecule type" value="Genomic_DNA"/>
</dbReference>
<proteinExistence type="predicted"/>
<feature type="transmembrane region" description="Helical" evidence="1">
    <location>
        <begin position="408"/>
        <end position="426"/>
    </location>
</feature>
<dbReference type="KEGG" id="tbl:TBLA_0D04290"/>
<dbReference type="RefSeq" id="XP_004180444.1">
    <property type="nucleotide sequence ID" value="XM_004180396.1"/>
</dbReference>
<protein>
    <submittedName>
        <fullName evidence="2">Uncharacterized protein</fullName>
    </submittedName>
</protein>
<sequence length="602" mass="69966">MKVFNSEPLASRLLDNIFHPFLIYNLSLSFTIVWFIYILLQNSNTHYDSVQSTLEYITQTDSKPLQPSTVTKTSVHTVTNSNHILSTYTSVHTVTTSNYIISTYTSVVTESPILLQNTSFLTSALNDNFNSYERSVINYIKDDWYSKLNSSVYLNWASIKEDTISNLRLIRNGFQSNIIDPLITQNNSIIDQINNLTSTLYLLNAAQIGSDRSDIDNISLDLTFLDNILYTFDNDSDTMKNLIWNDINFTNIDANILLPTGIHNFSIPQILEKRDETYVSDTSDRETDFYVRCKIISIILPFIYLIMIILLTIYDYLRFKLQNKQFNALFTEFLQIQNEKHQPNSYTIQFSDPSFAELRIFIKNISYTIENIIIWCLTRHLLKYFGRKGNQKKINNFSVWFFKLNKRLIILLMLLVFYTQLISSLIKFQSINFSNKPSTSSLQKRDDVNSYPIGNESLVLNTATPATEQLFDILAINIHQTVLSYMNDYIDQVNTNFTTYFNNVEFKNSFIGVPSWNNLTNTACDIPQFNLTSIVEQLQFAQTITYTEKYETSSHLVKLQNNYMESTILVHWCMITKWLYISWAIAYVIHFLIGIFIVPHLC</sequence>
<dbReference type="InParanoid" id="I2H3H3"/>
<dbReference type="AlphaFoldDB" id="I2H3H3"/>
<dbReference type="GeneID" id="14495961"/>
<reference evidence="2 3" key="1">
    <citation type="journal article" date="2011" name="Proc. Natl. Acad. Sci. U.S.A.">
        <title>Evolutionary erosion of yeast sex chromosomes by mating-type switching accidents.</title>
        <authorList>
            <person name="Gordon J.L."/>
            <person name="Armisen D."/>
            <person name="Proux-Wera E."/>
            <person name="Oheigeartaigh S.S."/>
            <person name="Byrne K.P."/>
            <person name="Wolfe K.H."/>
        </authorList>
    </citation>
    <scope>NUCLEOTIDE SEQUENCE [LARGE SCALE GENOMIC DNA]</scope>
    <source>
        <strain evidence="3">ATCC 34711 / CBS 6284 / DSM 70876 / NBRC 10599 / NRRL Y-10934 / UCD 77-7</strain>
    </source>
</reference>
<organism evidence="2 3">
    <name type="scientific">Henningerozyma blattae (strain ATCC 34711 / CBS 6284 / DSM 70876 / NBRC 10599 / NRRL Y-10934 / UCD 77-7)</name>
    <name type="common">Yeast</name>
    <name type="synonym">Tetrapisispora blattae</name>
    <dbReference type="NCBI Taxonomy" id="1071380"/>
    <lineage>
        <taxon>Eukaryota</taxon>
        <taxon>Fungi</taxon>
        <taxon>Dikarya</taxon>
        <taxon>Ascomycota</taxon>
        <taxon>Saccharomycotina</taxon>
        <taxon>Saccharomycetes</taxon>
        <taxon>Saccharomycetales</taxon>
        <taxon>Saccharomycetaceae</taxon>
        <taxon>Henningerozyma</taxon>
    </lineage>
</organism>
<dbReference type="OMA" id="THLASHC"/>
<keyword evidence="3" id="KW-1185">Reference proteome</keyword>